<dbReference type="Pfam" id="PF02870">
    <property type="entry name" value="Methyltransf_1N"/>
    <property type="match status" value="1"/>
</dbReference>
<comment type="similarity">
    <text evidence="8">Belongs to the MGMT family.</text>
</comment>
<feature type="active site" description="Nucleophile; methyl group acceptor" evidence="8">
    <location>
        <position position="122"/>
    </location>
</feature>
<evidence type="ECO:0000256" key="5">
    <source>
        <dbReference type="ARBA" id="ARBA00022763"/>
    </source>
</evidence>
<keyword evidence="5 8" id="KW-0227">DNA damage</keyword>
<dbReference type="SUPFAM" id="SSF53155">
    <property type="entry name" value="Methylated DNA-protein cysteine methyltransferase domain"/>
    <property type="match status" value="1"/>
</dbReference>
<comment type="subcellular location">
    <subcellularLocation>
        <location evidence="8">Cytoplasm</location>
    </subcellularLocation>
</comment>
<dbReference type="InterPro" id="IPR023546">
    <property type="entry name" value="MGMT"/>
</dbReference>
<evidence type="ECO:0000256" key="3">
    <source>
        <dbReference type="ARBA" id="ARBA00022603"/>
    </source>
</evidence>
<proteinExistence type="inferred from homology"/>
<dbReference type="HAMAP" id="MF_00772">
    <property type="entry name" value="OGT"/>
    <property type="match status" value="1"/>
</dbReference>
<dbReference type="NCBIfam" id="TIGR00589">
    <property type="entry name" value="ogt"/>
    <property type="match status" value="1"/>
</dbReference>
<evidence type="ECO:0000259" key="9">
    <source>
        <dbReference type="Pfam" id="PF01035"/>
    </source>
</evidence>
<evidence type="ECO:0000259" key="10">
    <source>
        <dbReference type="Pfam" id="PF02870"/>
    </source>
</evidence>
<evidence type="ECO:0000256" key="4">
    <source>
        <dbReference type="ARBA" id="ARBA00022679"/>
    </source>
</evidence>
<organism evidence="11 12">
    <name type="scientific">Pseudoflavonifractor intestinihominis</name>
    <dbReference type="NCBI Taxonomy" id="3133171"/>
    <lineage>
        <taxon>Bacteria</taxon>
        <taxon>Bacillati</taxon>
        <taxon>Bacillota</taxon>
        <taxon>Clostridia</taxon>
        <taxon>Eubacteriales</taxon>
        <taxon>Oscillospiraceae</taxon>
        <taxon>Pseudoflavonifractor</taxon>
    </lineage>
</organism>
<gene>
    <name evidence="11" type="ORF">WMO64_07830</name>
</gene>
<reference evidence="11 12" key="1">
    <citation type="submission" date="2024-03" db="EMBL/GenBank/DDBJ databases">
        <title>Human intestinal bacterial collection.</title>
        <authorList>
            <person name="Pauvert C."/>
            <person name="Hitch T.C.A."/>
            <person name="Clavel T."/>
        </authorList>
    </citation>
    <scope>NUCLEOTIDE SEQUENCE [LARGE SCALE GENOMIC DNA]</scope>
    <source>
        <strain evidence="11 12">CLA-AP-H29</strain>
    </source>
</reference>
<dbReference type="GO" id="GO:0003908">
    <property type="term" value="F:methylated-DNA-[protein]-cysteine S-methyltransferase activity"/>
    <property type="evidence" value="ECO:0007669"/>
    <property type="project" value="UniProtKB-EC"/>
</dbReference>
<feature type="domain" description="Methylguanine DNA methyltransferase ribonuclease-like" evidence="10">
    <location>
        <begin position="5"/>
        <end position="67"/>
    </location>
</feature>
<sequence>MDLILFDTPVGTLGLEEEDGAIVRLLLPGAPVPRIACHETPLLSEGKRQVLEYLAGQRRGFDLPLAPVGTEFYRAVWHALEAIPCGETRTYRDIAEAVGRPRAVRAVGQANHRNPIPIIIPCHRVVGANGSLTGYAGGLDLKARLLRLEAGTVEGKEN</sequence>
<evidence type="ECO:0000313" key="12">
    <source>
        <dbReference type="Proteomes" id="UP001464378"/>
    </source>
</evidence>
<keyword evidence="3 8" id="KW-0489">Methyltransferase</keyword>
<dbReference type="Pfam" id="PF01035">
    <property type="entry name" value="DNA_binding_1"/>
    <property type="match status" value="1"/>
</dbReference>
<dbReference type="EC" id="2.1.1.63" evidence="8"/>
<dbReference type="InterPro" id="IPR001497">
    <property type="entry name" value="MethylDNA_cys_MeTrfase_AS"/>
</dbReference>
<keyword evidence="2 8" id="KW-0963">Cytoplasm</keyword>
<evidence type="ECO:0000256" key="1">
    <source>
        <dbReference type="ARBA" id="ARBA00001286"/>
    </source>
</evidence>
<comment type="function">
    <text evidence="8">Involved in the cellular defense against the biological effects of O6-methylguanine (O6-MeG) and O4-methylthymine (O4-MeT) in DNA. Repairs the methylated nucleobase in DNA by stoichiometrically transferring the methyl group to a cysteine residue in the enzyme. This is a suicide reaction: the enzyme is irreversibly inactivated.</text>
</comment>
<protein>
    <recommendedName>
        <fullName evidence="8">Methylated-DNA--protein-cysteine methyltransferase</fullName>
        <ecNumber evidence="8">2.1.1.63</ecNumber>
    </recommendedName>
    <alternativeName>
        <fullName evidence="8">6-O-methylguanine-DNA methyltransferase</fullName>
        <shortName evidence="8">MGMT</shortName>
    </alternativeName>
    <alternativeName>
        <fullName evidence="8">O-6-methylguanine-DNA-alkyltransferase</fullName>
    </alternativeName>
</protein>
<keyword evidence="4 8" id="KW-0808">Transferase</keyword>
<evidence type="ECO:0000313" key="11">
    <source>
        <dbReference type="EMBL" id="MEQ2443378.1"/>
    </source>
</evidence>
<keyword evidence="6 8" id="KW-0234">DNA repair</keyword>
<dbReference type="Gene3D" id="3.30.160.70">
    <property type="entry name" value="Methylated DNA-protein cysteine methyltransferase domain"/>
    <property type="match status" value="1"/>
</dbReference>
<evidence type="ECO:0000256" key="8">
    <source>
        <dbReference type="HAMAP-Rule" id="MF_00772"/>
    </source>
</evidence>
<dbReference type="Gene3D" id="1.10.10.10">
    <property type="entry name" value="Winged helix-like DNA-binding domain superfamily/Winged helix DNA-binding domain"/>
    <property type="match status" value="1"/>
</dbReference>
<dbReference type="EMBL" id="JBBMFK010000010">
    <property type="protein sequence ID" value="MEQ2443378.1"/>
    <property type="molecule type" value="Genomic_DNA"/>
</dbReference>
<evidence type="ECO:0000256" key="7">
    <source>
        <dbReference type="ARBA" id="ARBA00049348"/>
    </source>
</evidence>
<comment type="caution">
    <text evidence="11">The sequence shown here is derived from an EMBL/GenBank/DDBJ whole genome shotgun (WGS) entry which is preliminary data.</text>
</comment>
<dbReference type="PANTHER" id="PTHR10815:SF5">
    <property type="entry name" value="METHYLATED-DNA--PROTEIN-CYSTEINE METHYLTRANSFERASE"/>
    <property type="match status" value="1"/>
</dbReference>
<keyword evidence="12" id="KW-1185">Reference proteome</keyword>
<accession>A0ABV1E7T6</accession>
<evidence type="ECO:0000256" key="6">
    <source>
        <dbReference type="ARBA" id="ARBA00023204"/>
    </source>
</evidence>
<dbReference type="Proteomes" id="UP001464378">
    <property type="component" value="Unassembled WGS sequence"/>
</dbReference>
<dbReference type="InterPro" id="IPR036217">
    <property type="entry name" value="MethylDNA_cys_MeTrfase_DNAb"/>
</dbReference>
<evidence type="ECO:0000256" key="2">
    <source>
        <dbReference type="ARBA" id="ARBA00022490"/>
    </source>
</evidence>
<dbReference type="CDD" id="cd06445">
    <property type="entry name" value="ATase"/>
    <property type="match status" value="1"/>
</dbReference>
<dbReference type="SUPFAM" id="SSF46767">
    <property type="entry name" value="Methylated DNA-protein cysteine methyltransferase, C-terminal domain"/>
    <property type="match status" value="1"/>
</dbReference>
<comment type="catalytic activity">
    <reaction evidence="7 8">
        <text>a 6-O-methyl-2'-deoxyguanosine in DNA + L-cysteinyl-[protein] = S-methyl-L-cysteinyl-[protein] + a 2'-deoxyguanosine in DNA</text>
        <dbReference type="Rhea" id="RHEA:24000"/>
        <dbReference type="Rhea" id="RHEA-COMP:10131"/>
        <dbReference type="Rhea" id="RHEA-COMP:10132"/>
        <dbReference type="Rhea" id="RHEA-COMP:11367"/>
        <dbReference type="Rhea" id="RHEA-COMP:11368"/>
        <dbReference type="ChEBI" id="CHEBI:29950"/>
        <dbReference type="ChEBI" id="CHEBI:82612"/>
        <dbReference type="ChEBI" id="CHEBI:85445"/>
        <dbReference type="ChEBI" id="CHEBI:85448"/>
        <dbReference type="EC" id="2.1.1.63"/>
    </reaction>
</comment>
<dbReference type="PANTHER" id="PTHR10815">
    <property type="entry name" value="METHYLATED-DNA--PROTEIN-CYSTEINE METHYLTRANSFERASE"/>
    <property type="match status" value="1"/>
</dbReference>
<comment type="miscellaneous">
    <text evidence="8">This enzyme catalyzes only one turnover and therefore is not strictly catalytic. According to one definition, an enzyme is a biocatalyst that acts repeatedly and over many reaction cycles.</text>
</comment>
<dbReference type="PROSITE" id="PS00374">
    <property type="entry name" value="MGMT"/>
    <property type="match status" value="1"/>
</dbReference>
<dbReference type="InterPro" id="IPR008332">
    <property type="entry name" value="MethylG_MeTrfase_N"/>
</dbReference>
<dbReference type="InterPro" id="IPR036388">
    <property type="entry name" value="WH-like_DNA-bd_sf"/>
</dbReference>
<dbReference type="InterPro" id="IPR036631">
    <property type="entry name" value="MGMT_N_sf"/>
</dbReference>
<dbReference type="GO" id="GO:0032259">
    <property type="term" value="P:methylation"/>
    <property type="evidence" value="ECO:0007669"/>
    <property type="project" value="UniProtKB-KW"/>
</dbReference>
<comment type="catalytic activity">
    <reaction evidence="1 8">
        <text>a 4-O-methyl-thymidine in DNA + L-cysteinyl-[protein] = a thymidine in DNA + S-methyl-L-cysteinyl-[protein]</text>
        <dbReference type="Rhea" id="RHEA:53428"/>
        <dbReference type="Rhea" id="RHEA-COMP:10131"/>
        <dbReference type="Rhea" id="RHEA-COMP:10132"/>
        <dbReference type="Rhea" id="RHEA-COMP:13555"/>
        <dbReference type="Rhea" id="RHEA-COMP:13556"/>
        <dbReference type="ChEBI" id="CHEBI:29950"/>
        <dbReference type="ChEBI" id="CHEBI:82612"/>
        <dbReference type="ChEBI" id="CHEBI:137386"/>
        <dbReference type="ChEBI" id="CHEBI:137387"/>
        <dbReference type="EC" id="2.1.1.63"/>
    </reaction>
</comment>
<feature type="domain" description="Methylated-DNA-[protein]-cysteine S-methyltransferase DNA binding" evidence="9">
    <location>
        <begin position="71"/>
        <end position="150"/>
    </location>
</feature>
<dbReference type="InterPro" id="IPR014048">
    <property type="entry name" value="MethylDNA_cys_MeTrfase_DNA-bd"/>
</dbReference>
<dbReference type="RefSeq" id="WP_349231622.1">
    <property type="nucleotide sequence ID" value="NZ_JBBMFK010000010.1"/>
</dbReference>
<name>A0ABV1E7T6_9FIRM</name>